<comment type="caution">
    <text evidence="6">The sequence shown here is derived from an EMBL/GenBank/DDBJ whole genome shotgun (WGS) entry which is preliminary data.</text>
</comment>
<keyword evidence="7" id="KW-1185">Reference proteome</keyword>
<dbReference type="Pfam" id="PF01418">
    <property type="entry name" value="HTH_6"/>
    <property type="match status" value="1"/>
</dbReference>
<proteinExistence type="predicted"/>
<evidence type="ECO:0000259" key="5">
    <source>
        <dbReference type="PROSITE" id="PS51464"/>
    </source>
</evidence>
<protein>
    <submittedName>
        <fullName evidence="6">SIS domain protein</fullName>
    </submittedName>
</protein>
<evidence type="ECO:0000256" key="3">
    <source>
        <dbReference type="ARBA" id="ARBA00023163"/>
    </source>
</evidence>
<dbReference type="Gene3D" id="1.10.10.10">
    <property type="entry name" value="Winged helix-like DNA-binding domain superfamily/Winged helix DNA-binding domain"/>
    <property type="match status" value="1"/>
</dbReference>
<evidence type="ECO:0000256" key="1">
    <source>
        <dbReference type="ARBA" id="ARBA00023015"/>
    </source>
</evidence>
<name>C8NHI8_9LACT</name>
<dbReference type="PANTHER" id="PTHR30514:SF1">
    <property type="entry name" value="HTH-TYPE TRANSCRIPTIONAL REGULATOR HEXR-RELATED"/>
    <property type="match status" value="1"/>
</dbReference>
<reference evidence="6 7" key="1">
    <citation type="submission" date="2009-08" db="EMBL/GenBank/DDBJ databases">
        <authorList>
            <person name="Muzny D."/>
            <person name="Qin X."/>
            <person name="Deng J."/>
            <person name="Jiang H."/>
            <person name="Liu Y."/>
            <person name="Qu J."/>
            <person name="Song X.-Z."/>
            <person name="Zhang L."/>
            <person name="Thornton R."/>
            <person name="Coyle M."/>
            <person name="Francisco L."/>
            <person name="Jackson L."/>
            <person name="Javaid M."/>
            <person name="Korchina V."/>
            <person name="Kovar C."/>
            <person name="Mata R."/>
            <person name="Mathew T."/>
            <person name="Ngo R."/>
            <person name="Nguyen L."/>
            <person name="Nguyen N."/>
            <person name="Okwuonu G."/>
            <person name="Ongeri F."/>
            <person name="Pham C."/>
            <person name="Simmons D."/>
            <person name="Wilczek-Boney K."/>
            <person name="Hale W."/>
            <person name="Jakkamsetti A."/>
            <person name="Pham P."/>
            <person name="Ruth R."/>
            <person name="San Lucas F."/>
            <person name="Warren J."/>
            <person name="Zhang J."/>
            <person name="Zhao Z."/>
            <person name="Zhou C."/>
            <person name="Zhu D."/>
            <person name="Lee S."/>
            <person name="Bess C."/>
            <person name="Blankenburg K."/>
            <person name="Forbes L."/>
            <person name="Fu Q."/>
            <person name="Gubbala S."/>
            <person name="Hirani K."/>
            <person name="Jayaseelan J.C."/>
            <person name="Lara F."/>
            <person name="Munidasa M."/>
            <person name="Palculict T."/>
            <person name="Patil S."/>
            <person name="Pu L.-L."/>
            <person name="Saada N."/>
            <person name="Tang L."/>
            <person name="Weissenberger G."/>
            <person name="Zhu Y."/>
            <person name="Hemphill L."/>
            <person name="Shang Y."/>
            <person name="Youmans B."/>
            <person name="Ayvaz T."/>
            <person name="Ross M."/>
            <person name="Santibanez J."/>
            <person name="Aqrawi P."/>
            <person name="Gross S."/>
            <person name="Joshi V."/>
            <person name="Fowler G."/>
            <person name="Nazareth L."/>
            <person name="Reid J."/>
            <person name="Worley K."/>
            <person name="Petrosino J."/>
            <person name="Highlander S."/>
            <person name="Gibbs R."/>
        </authorList>
    </citation>
    <scope>NUCLEOTIDE SEQUENCE [LARGE SCALE GENOMIC DNA]</scope>
    <source>
        <strain evidence="6 7">ATCC 49175</strain>
    </source>
</reference>
<evidence type="ECO:0000313" key="6">
    <source>
        <dbReference type="EMBL" id="EEW37165.1"/>
    </source>
</evidence>
<dbReference type="EMBL" id="ACKZ01000020">
    <property type="protein sequence ID" value="EEW37165.1"/>
    <property type="molecule type" value="Genomic_DNA"/>
</dbReference>
<dbReference type="Pfam" id="PF01380">
    <property type="entry name" value="SIS"/>
    <property type="match status" value="1"/>
</dbReference>
<dbReference type="PROSITE" id="PS51464">
    <property type="entry name" value="SIS"/>
    <property type="match status" value="1"/>
</dbReference>
<dbReference type="InterPro" id="IPR047640">
    <property type="entry name" value="RpiR-like"/>
</dbReference>
<sequence>MSVLYKIKSSMSAFTETDRSIAEFVFVNRQVVLESNAKELGDMTKTSAAAWVRFSKKMGYKGLPAFKVALAKETQSYTNEDDIETFLNPQDSLMGLLQKTENMLTQNIRETFSLLDYHALEKAIEFIHEAKTVFLLGVGGSSIVCLDFYHKMTRIHQNVMYDRDLHTLMPRIAQLDKNDVVLVISYNGETESVNSIAKVAKTMGARIVGVTKYNLKSTLSTLSDIRLFVPVEEKEIRLGSITSRNSLLTITDLLYYGIAKTDFNVTKDLLVRTRQFIKEVE</sequence>
<keyword evidence="2" id="KW-0238">DNA-binding</keyword>
<dbReference type="GO" id="GO:0003677">
    <property type="term" value="F:DNA binding"/>
    <property type="evidence" value="ECO:0007669"/>
    <property type="project" value="UniProtKB-KW"/>
</dbReference>
<feature type="domain" description="HTH rpiR-type" evidence="4">
    <location>
        <begin position="1"/>
        <end position="77"/>
    </location>
</feature>
<dbReference type="GO" id="GO:0003700">
    <property type="term" value="F:DNA-binding transcription factor activity"/>
    <property type="evidence" value="ECO:0007669"/>
    <property type="project" value="InterPro"/>
</dbReference>
<gene>
    <name evidence="6" type="ORF">HMPREF0444_1383</name>
</gene>
<organism evidence="6 7">
    <name type="scientific">Granulicatella adiacens ATCC 49175</name>
    <dbReference type="NCBI Taxonomy" id="638301"/>
    <lineage>
        <taxon>Bacteria</taxon>
        <taxon>Bacillati</taxon>
        <taxon>Bacillota</taxon>
        <taxon>Bacilli</taxon>
        <taxon>Lactobacillales</taxon>
        <taxon>Carnobacteriaceae</taxon>
        <taxon>Granulicatella</taxon>
    </lineage>
</organism>
<dbReference type="SUPFAM" id="SSF53697">
    <property type="entry name" value="SIS domain"/>
    <property type="match status" value="1"/>
</dbReference>
<dbReference type="Gene3D" id="3.40.50.10490">
    <property type="entry name" value="Glucose-6-phosphate isomerase like protein, domain 1"/>
    <property type="match status" value="1"/>
</dbReference>
<dbReference type="InterPro" id="IPR046348">
    <property type="entry name" value="SIS_dom_sf"/>
</dbReference>
<dbReference type="InterPro" id="IPR035472">
    <property type="entry name" value="RpiR-like_SIS"/>
</dbReference>
<dbReference type="InterPro" id="IPR000281">
    <property type="entry name" value="HTH_RpiR"/>
</dbReference>
<dbReference type="GO" id="GO:0097367">
    <property type="term" value="F:carbohydrate derivative binding"/>
    <property type="evidence" value="ECO:0007669"/>
    <property type="project" value="InterPro"/>
</dbReference>
<accession>C8NHI8</accession>
<dbReference type="PANTHER" id="PTHR30514">
    <property type="entry name" value="GLUCOKINASE"/>
    <property type="match status" value="1"/>
</dbReference>
<dbReference type="CDD" id="cd05013">
    <property type="entry name" value="SIS_RpiR"/>
    <property type="match status" value="1"/>
</dbReference>
<feature type="domain" description="SIS" evidence="5">
    <location>
        <begin position="123"/>
        <end position="264"/>
    </location>
</feature>
<evidence type="ECO:0000313" key="7">
    <source>
        <dbReference type="Proteomes" id="UP000005926"/>
    </source>
</evidence>
<evidence type="ECO:0000259" key="4">
    <source>
        <dbReference type="PROSITE" id="PS51071"/>
    </source>
</evidence>
<keyword evidence="1" id="KW-0805">Transcription regulation</keyword>
<evidence type="ECO:0000256" key="2">
    <source>
        <dbReference type="ARBA" id="ARBA00023125"/>
    </source>
</evidence>
<dbReference type="InterPro" id="IPR001347">
    <property type="entry name" value="SIS_dom"/>
</dbReference>
<dbReference type="InterPro" id="IPR036388">
    <property type="entry name" value="WH-like_DNA-bd_sf"/>
</dbReference>
<dbReference type="SUPFAM" id="SSF46689">
    <property type="entry name" value="Homeodomain-like"/>
    <property type="match status" value="1"/>
</dbReference>
<dbReference type="HOGENOM" id="CLU_055769_0_4_9"/>
<dbReference type="PROSITE" id="PS51071">
    <property type="entry name" value="HTH_RPIR"/>
    <property type="match status" value="1"/>
</dbReference>
<dbReference type="eggNOG" id="COG1737">
    <property type="taxonomic scope" value="Bacteria"/>
</dbReference>
<dbReference type="STRING" id="638301.HMPREF0444_1383"/>
<keyword evidence="3" id="KW-0804">Transcription</keyword>
<dbReference type="RefSeq" id="WP_005607770.1">
    <property type="nucleotide sequence ID" value="NZ_GG694018.1"/>
</dbReference>
<dbReference type="AlphaFoldDB" id="C8NHI8"/>
<dbReference type="InterPro" id="IPR009057">
    <property type="entry name" value="Homeodomain-like_sf"/>
</dbReference>
<dbReference type="GO" id="GO:1901135">
    <property type="term" value="P:carbohydrate derivative metabolic process"/>
    <property type="evidence" value="ECO:0007669"/>
    <property type="project" value="InterPro"/>
</dbReference>
<dbReference type="Proteomes" id="UP000005926">
    <property type="component" value="Unassembled WGS sequence"/>
</dbReference>